<gene>
    <name evidence="6" type="ORF">Lgee_1900</name>
</gene>
<dbReference type="EC" id="2.1.1.360" evidence="1"/>
<organism evidence="6 7">
    <name type="scientific">Legionella geestiana</name>
    <dbReference type="NCBI Taxonomy" id="45065"/>
    <lineage>
        <taxon>Bacteria</taxon>
        <taxon>Pseudomonadati</taxon>
        <taxon>Pseudomonadota</taxon>
        <taxon>Gammaproteobacteria</taxon>
        <taxon>Legionellales</taxon>
        <taxon>Legionellaceae</taxon>
        <taxon>Legionella</taxon>
    </lineage>
</organism>
<dbReference type="InterPro" id="IPR030445">
    <property type="entry name" value="H3-K79_meTrfase"/>
</dbReference>
<dbReference type="SUPFAM" id="SSF53335">
    <property type="entry name" value="S-adenosyl-L-methionine-dependent methyltransferases"/>
    <property type="match status" value="1"/>
</dbReference>
<evidence type="ECO:0000313" key="7">
    <source>
        <dbReference type="Proteomes" id="UP000054785"/>
    </source>
</evidence>
<dbReference type="PROSITE" id="PS51257">
    <property type="entry name" value="PROKAR_LIPOPROTEIN"/>
    <property type="match status" value="1"/>
</dbReference>
<name>A0A0W0TNQ6_9GAMM</name>
<dbReference type="PATRIC" id="fig|45065.4.peg.2063"/>
<evidence type="ECO:0000256" key="2">
    <source>
        <dbReference type="ARBA" id="ARBA00020987"/>
    </source>
</evidence>
<dbReference type="STRING" id="45065.Lgee_1900"/>
<evidence type="ECO:0000256" key="3">
    <source>
        <dbReference type="ARBA" id="ARBA00022853"/>
    </source>
</evidence>
<proteinExistence type="predicted"/>
<dbReference type="EMBL" id="LNYC01000072">
    <property type="protein sequence ID" value="KTC97239.1"/>
    <property type="molecule type" value="Genomic_DNA"/>
</dbReference>
<dbReference type="RefSeq" id="WP_035901589.1">
    <property type="nucleotide sequence ID" value="NZ_CAAAHN010000002.1"/>
</dbReference>
<comment type="catalytic activity">
    <reaction evidence="5">
        <text>L-lysyl(79)-[histone H3] + 3 S-adenosyl-L-methionine = N(6),N(6),N(6)-trimethyl-L-lysyl(79)-[histone H3] + 3 S-adenosyl-L-homocysteine + 3 H(+)</text>
        <dbReference type="Rhea" id="RHEA:60328"/>
        <dbReference type="Rhea" id="RHEA-COMP:15549"/>
        <dbReference type="Rhea" id="RHEA-COMP:15552"/>
        <dbReference type="ChEBI" id="CHEBI:15378"/>
        <dbReference type="ChEBI" id="CHEBI:29969"/>
        <dbReference type="ChEBI" id="CHEBI:57856"/>
        <dbReference type="ChEBI" id="CHEBI:59789"/>
        <dbReference type="ChEBI" id="CHEBI:61961"/>
        <dbReference type="EC" id="2.1.1.360"/>
    </reaction>
</comment>
<dbReference type="Pfam" id="PF08123">
    <property type="entry name" value="DOT1"/>
    <property type="match status" value="1"/>
</dbReference>
<evidence type="ECO:0000256" key="4">
    <source>
        <dbReference type="ARBA" id="ARBA00029821"/>
    </source>
</evidence>
<dbReference type="PROSITE" id="PS51569">
    <property type="entry name" value="DOT1"/>
    <property type="match status" value="1"/>
</dbReference>
<reference evidence="6 7" key="1">
    <citation type="submission" date="2015-11" db="EMBL/GenBank/DDBJ databases">
        <title>Genomic analysis of 38 Legionella species identifies large and diverse effector repertoires.</title>
        <authorList>
            <person name="Burstein D."/>
            <person name="Amaro F."/>
            <person name="Zusman T."/>
            <person name="Lifshitz Z."/>
            <person name="Cohen O."/>
            <person name="Gilbert J.A."/>
            <person name="Pupko T."/>
            <person name="Shuman H.A."/>
            <person name="Segal G."/>
        </authorList>
    </citation>
    <scope>NUCLEOTIDE SEQUENCE [LARGE SCALE GENOMIC DNA]</scope>
    <source>
        <strain evidence="6 7">ATCC 49504</strain>
    </source>
</reference>
<evidence type="ECO:0000256" key="1">
    <source>
        <dbReference type="ARBA" id="ARBA00012190"/>
    </source>
</evidence>
<dbReference type="PANTHER" id="PTHR21451:SF19">
    <property type="entry name" value="ACTIVATED IN BLOCKED UNFOLDED PROTEIN RESPONSE"/>
    <property type="match status" value="1"/>
</dbReference>
<evidence type="ECO:0000313" key="6">
    <source>
        <dbReference type="EMBL" id="KTC97239.1"/>
    </source>
</evidence>
<dbReference type="AlphaFoldDB" id="A0A0W0TNQ6"/>
<comment type="caution">
    <text evidence="6">The sequence shown here is derived from an EMBL/GenBank/DDBJ whole genome shotgun (WGS) entry which is preliminary data.</text>
</comment>
<dbReference type="InterPro" id="IPR029063">
    <property type="entry name" value="SAM-dependent_MTases_sf"/>
</dbReference>
<keyword evidence="3" id="KW-0156">Chromatin regulator</keyword>
<evidence type="ECO:0000256" key="5">
    <source>
        <dbReference type="ARBA" id="ARBA00047770"/>
    </source>
</evidence>
<accession>A0A0W0TNQ6</accession>
<dbReference type="InterPro" id="IPR025789">
    <property type="entry name" value="DOT1_dom"/>
</dbReference>
<dbReference type="OrthoDB" id="5642812at2"/>
<dbReference type="Gene3D" id="3.40.50.150">
    <property type="entry name" value="Vaccinia Virus protein VP39"/>
    <property type="match status" value="1"/>
</dbReference>
<dbReference type="PANTHER" id="PTHR21451">
    <property type="entry name" value="HISTONE H3 METHYLTRANSFERASE"/>
    <property type="match status" value="1"/>
</dbReference>
<dbReference type="GO" id="GO:0051726">
    <property type="term" value="P:regulation of cell cycle"/>
    <property type="evidence" value="ECO:0007669"/>
    <property type="project" value="InterPro"/>
</dbReference>
<protein>
    <recommendedName>
        <fullName evidence="2">Histone-lysine N-methyltransferase, H3 lysine-79 specific</fullName>
        <ecNumber evidence="1">2.1.1.360</ecNumber>
    </recommendedName>
    <alternativeName>
        <fullName evidence="4">Histone H3-K79 methyltransferase</fullName>
    </alternativeName>
</protein>
<dbReference type="GO" id="GO:0140956">
    <property type="term" value="F:histone H3K79 trimethyltransferase activity"/>
    <property type="evidence" value="ECO:0007669"/>
    <property type="project" value="UniProtKB-EC"/>
</dbReference>
<keyword evidence="7" id="KW-1185">Reference proteome</keyword>
<dbReference type="Proteomes" id="UP000054785">
    <property type="component" value="Unassembled WGS sequence"/>
</dbReference>
<sequence>MRILAVCLLLSLFGYSCLTAWRRRQLRQWQREWRLDELAPVFDTLYAPVDGFALSRAAREGRNAPEYTYGEVCFLPFAALMCKAGLTRESVFWDLGSGTGRAVLIAAMVFEVRKSAGVEYFAPLHEAAKLAGERLSQTPGFAACANSLHFEHGNFLETDFYDATHVFINASALFGDTWTLLVERLQALCPGTVVVVTSKRLPATFFTLTGTSVVEMSWGSVQAFLYQRNNTSDKQLDNIE</sequence>